<proteinExistence type="predicted"/>
<evidence type="ECO:0000313" key="2">
    <source>
        <dbReference type="EMBL" id="KAE9522642.1"/>
    </source>
</evidence>
<dbReference type="EMBL" id="VYZN01000863">
    <property type="protein sequence ID" value="KAE9522642.1"/>
    <property type="molecule type" value="Genomic_DNA"/>
</dbReference>
<keyword evidence="1" id="KW-0175">Coiled coil</keyword>
<dbReference type="AlphaFoldDB" id="A0A6G0SWK3"/>
<accession>A0A6G0SWK3</accession>
<feature type="coiled-coil region" evidence="1">
    <location>
        <begin position="2"/>
        <end position="61"/>
    </location>
</feature>
<comment type="caution">
    <text evidence="2">The sequence shown here is derived from an EMBL/GenBank/DDBJ whole genome shotgun (WGS) entry which is preliminary data.</text>
</comment>
<name>A0A6G0SWK3_APHGL</name>
<reference evidence="2 3" key="1">
    <citation type="submission" date="2019-08" db="EMBL/GenBank/DDBJ databases">
        <title>The genome of the soybean aphid Biotype 1, its phylome, world population structure and adaptation to the North American continent.</title>
        <authorList>
            <person name="Giordano R."/>
            <person name="Donthu R.K."/>
            <person name="Hernandez A.G."/>
            <person name="Wright C.L."/>
            <person name="Zimin A.V."/>
        </authorList>
    </citation>
    <scope>NUCLEOTIDE SEQUENCE [LARGE SCALE GENOMIC DNA]</scope>
    <source>
        <tissue evidence="2">Whole aphids</tissue>
    </source>
</reference>
<feature type="non-terminal residue" evidence="2">
    <location>
        <position position="180"/>
    </location>
</feature>
<evidence type="ECO:0000256" key="1">
    <source>
        <dbReference type="SAM" id="Coils"/>
    </source>
</evidence>
<dbReference type="Proteomes" id="UP000475862">
    <property type="component" value="Unassembled WGS sequence"/>
</dbReference>
<gene>
    <name evidence="2" type="ORF">AGLY_016959</name>
</gene>
<dbReference type="OrthoDB" id="6582462at2759"/>
<protein>
    <submittedName>
        <fullName evidence="2">Uncharacterized protein</fullName>
    </submittedName>
</protein>
<sequence>MVAALEKTTQQLHKKLEMMENQYDTLRQLINDTDTKLLVTIARQEKDIQTLQTNVTSSQNTKTMVISTVDITAPTFSGESKKEHSKQFLKDMHNYLDNKQITARREKMIVIENNLRGKASKWYTMIKYAALDEEHFHHWMAELKRLDSPKMNEEQAINLITKHFPIVIQAYRKKEKQKKR</sequence>
<keyword evidence="3" id="KW-1185">Reference proteome</keyword>
<organism evidence="2 3">
    <name type="scientific">Aphis glycines</name>
    <name type="common">Soybean aphid</name>
    <dbReference type="NCBI Taxonomy" id="307491"/>
    <lineage>
        <taxon>Eukaryota</taxon>
        <taxon>Metazoa</taxon>
        <taxon>Ecdysozoa</taxon>
        <taxon>Arthropoda</taxon>
        <taxon>Hexapoda</taxon>
        <taxon>Insecta</taxon>
        <taxon>Pterygota</taxon>
        <taxon>Neoptera</taxon>
        <taxon>Paraneoptera</taxon>
        <taxon>Hemiptera</taxon>
        <taxon>Sternorrhyncha</taxon>
        <taxon>Aphidomorpha</taxon>
        <taxon>Aphidoidea</taxon>
        <taxon>Aphididae</taxon>
        <taxon>Aphidini</taxon>
        <taxon>Aphis</taxon>
        <taxon>Aphis</taxon>
    </lineage>
</organism>
<evidence type="ECO:0000313" key="3">
    <source>
        <dbReference type="Proteomes" id="UP000475862"/>
    </source>
</evidence>